<reference evidence="3" key="1">
    <citation type="journal article" date="2017" name="Front. Plant Sci.">
        <title>Climate Clever Clovers: New Paradigm to Reduce the Environmental Footprint of Ruminants by Breeding Low Methanogenic Forages Utilizing Haplotype Variation.</title>
        <authorList>
            <person name="Kaur P."/>
            <person name="Appels R."/>
            <person name="Bayer P.E."/>
            <person name="Keeble-Gagnere G."/>
            <person name="Wang J."/>
            <person name="Hirakawa H."/>
            <person name="Shirasawa K."/>
            <person name="Vercoe P."/>
            <person name="Stefanova K."/>
            <person name="Durmic Z."/>
            <person name="Nichols P."/>
            <person name="Revell C."/>
            <person name="Isobe S.N."/>
            <person name="Edwards D."/>
            <person name="Erskine W."/>
        </authorList>
    </citation>
    <scope>NUCLEOTIDE SEQUENCE [LARGE SCALE GENOMIC DNA]</scope>
    <source>
        <strain evidence="3">cv. Daliak</strain>
    </source>
</reference>
<dbReference type="AlphaFoldDB" id="A0A2Z6NSI6"/>
<dbReference type="EMBL" id="DF974281">
    <property type="protein sequence ID" value="GAU47091.1"/>
    <property type="molecule type" value="Genomic_DNA"/>
</dbReference>
<dbReference type="PANTHER" id="PTHR31900:SF32">
    <property type="entry name" value="F-BOX_RNI_FBD-LIKE DOMAIN PROTEIN"/>
    <property type="match status" value="1"/>
</dbReference>
<dbReference type="InterPro" id="IPR001810">
    <property type="entry name" value="F-box_dom"/>
</dbReference>
<dbReference type="SMART" id="SM00579">
    <property type="entry name" value="FBD"/>
    <property type="match status" value="1"/>
</dbReference>
<dbReference type="Pfam" id="PF00646">
    <property type="entry name" value="F-box"/>
    <property type="match status" value="1"/>
</dbReference>
<dbReference type="Pfam" id="PF08387">
    <property type="entry name" value="FBD"/>
    <property type="match status" value="1"/>
</dbReference>
<evidence type="ECO:0000313" key="2">
    <source>
        <dbReference type="EMBL" id="GAU47091.1"/>
    </source>
</evidence>
<protein>
    <recommendedName>
        <fullName evidence="1">F-box domain-containing protein</fullName>
    </recommendedName>
</protein>
<dbReference type="SUPFAM" id="SSF81383">
    <property type="entry name" value="F-box domain"/>
    <property type="match status" value="1"/>
</dbReference>
<dbReference type="InterPro" id="IPR053781">
    <property type="entry name" value="F-box_AtFBL13-like"/>
</dbReference>
<keyword evidence="3" id="KW-1185">Reference proteome</keyword>
<dbReference type="InterPro" id="IPR036047">
    <property type="entry name" value="F-box-like_dom_sf"/>
</dbReference>
<dbReference type="SMART" id="SM00256">
    <property type="entry name" value="FBOX"/>
    <property type="match status" value="1"/>
</dbReference>
<feature type="domain" description="F-box" evidence="1">
    <location>
        <begin position="9"/>
        <end position="55"/>
    </location>
</feature>
<dbReference type="PANTHER" id="PTHR31900">
    <property type="entry name" value="F-BOX/RNI SUPERFAMILY PROTEIN-RELATED"/>
    <property type="match status" value="1"/>
</dbReference>
<dbReference type="InterPro" id="IPR050232">
    <property type="entry name" value="FBL13/AtMIF1-like"/>
</dbReference>
<name>A0A2Z6NSI6_TRISU</name>
<dbReference type="Proteomes" id="UP000242715">
    <property type="component" value="Unassembled WGS sequence"/>
</dbReference>
<organism evidence="2 3">
    <name type="scientific">Trifolium subterraneum</name>
    <name type="common">Subterranean clover</name>
    <dbReference type="NCBI Taxonomy" id="3900"/>
    <lineage>
        <taxon>Eukaryota</taxon>
        <taxon>Viridiplantae</taxon>
        <taxon>Streptophyta</taxon>
        <taxon>Embryophyta</taxon>
        <taxon>Tracheophyta</taxon>
        <taxon>Spermatophyta</taxon>
        <taxon>Magnoliopsida</taxon>
        <taxon>eudicotyledons</taxon>
        <taxon>Gunneridae</taxon>
        <taxon>Pentapetalae</taxon>
        <taxon>rosids</taxon>
        <taxon>fabids</taxon>
        <taxon>Fabales</taxon>
        <taxon>Fabaceae</taxon>
        <taxon>Papilionoideae</taxon>
        <taxon>50 kb inversion clade</taxon>
        <taxon>NPAAA clade</taxon>
        <taxon>Hologalegina</taxon>
        <taxon>IRL clade</taxon>
        <taxon>Trifolieae</taxon>
        <taxon>Trifolium</taxon>
    </lineage>
</organism>
<evidence type="ECO:0000313" key="3">
    <source>
        <dbReference type="Proteomes" id="UP000242715"/>
    </source>
</evidence>
<dbReference type="OrthoDB" id="1411830at2759"/>
<proteinExistence type="predicted"/>
<evidence type="ECO:0000259" key="1">
    <source>
        <dbReference type="PROSITE" id="PS50181"/>
    </source>
</evidence>
<dbReference type="InterPro" id="IPR006566">
    <property type="entry name" value="FBD"/>
</dbReference>
<gene>
    <name evidence="2" type="ORF">TSUD_369240</name>
</gene>
<dbReference type="CDD" id="cd22160">
    <property type="entry name" value="F-box_AtFBL13-like"/>
    <property type="match status" value="1"/>
</dbReference>
<dbReference type="PROSITE" id="PS50181">
    <property type="entry name" value="FBOX"/>
    <property type="match status" value="1"/>
</dbReference>
<sequence length="358" mass="41293">MASEEEENNDRMSSLPDSILSRILSFLPTKTSVRMSFVSRRWRNFWKNLQVFDFSDKSSYVLYDHDNEEQFLLFTIFVNAVLTLRRSLVIRKFSLDCYHIQDDPFWTYSVDTWISTAIGPHLEEFHLTLLTTGFNNLPLKLLSCSNLVPQSQWLYLVAIARHFGNLLTVAEGVAPTRHVPSSLKWLKVKVENEVGTCLEIDVPGLKYLSLTKVILGDVVRNLHNVEEAYLDVFSTPESKSVEPIYILLRALSGIKRLELHESTIKGDRSFDSSPSYRREAKPEKVPKCLGFHLTFINFQGYIGNELEFIMHVLQNGLVLKTMIAEDYWFDSIDQVDEWSKKISDLPRGSAMCEVKSFY</sequence>
<dbReference type="Gene3D" id="1.20.1280.50">
    <property type="match status" value="1"/>
</dbReference>
<accession>A0A2Z6NSI6</accession>